<dbReference type="PROSITE" id="PS01174">
    <property type="entry name" value="LIPASE_GDXG_SER"/>
    <property type="match status" value="1"/>
</dbReference>
<dbReference type="Proteomes" id="UP000624325">
    <property type="component" value="Unassembled WGS sequence"/>
</dbReference>
<evidence type="ECO:0000313" key="5">
    <source>
        <dbReference type="EMBL" id="GIF56400.1"/>
    </source>
</evidence>
<keyword evidence="6" id="KW-1185">Reference proteome</keyword>
<dbReference type="Pfam" id="PF07859">
    <property type="entry name" value="Abhydrolase_3"/>
    <property type="match status" value="1"/>
</dbReference>
<keyword evidence="2" id="KW-0378">Hydrolase</keyword>
<evidence type="ECO:0000256" key="2">
    <source>
        <dbReference type="ARBA" id="ARBA00022801"/>
    </source>
</evidence>
<dbReference type="PROSITE" id="PS01173">
    <property type="entry name" value="LIPASE_GDXG_HIS"/>
    <property type="match status" value="1"/>
</dbReference>
<proteinExistence type="inferred from homology"/>
<name>A0ABQ4C0V6_9ACTN</name>
<evidence type="ECO:0000256" key="1">
    <source>
        <dbReference type="ARBA" id="ARBA00010515"/>
    </source>
</evidence>
<organism evidence="5 6">
    <name type="scientific">Asanoa iriomotensis</name>
    <dbReference type="NCBI Taxonomy" id="234613"/>
    <lineage>
        <taxon>Bacteria</taxon>
        <taxon>Bacillati</taxon>
        <taxon>Actinomycetota</taxon>
        <taxon>Actinomycetes</taxon>
        <taxon>Micromonosporales</taxon>
        <taxon>Micromonosporaceae</taxon>
        <taxon>Asanoa</taxon>
    </lineage>
</organism>
<dbReference type="PANTHER" id="PTHR48081:SF8">
    <property type="entry name" value="ALPHA_BETA HYDROLASE FOLD-3 DOMAIN-CONTAINING PROTEIN-RELATED"/>
    <property type="match status" value="1"/>
</dbReference>
<dbReference type="Gene3D" id="3.40.50.1820">
    <property type="entry name" value="alpha/beta hydrolase"/>
    <property type="match status" value="1"/>
</dbReference>
<evidence type="ECO:0000256" key="3">
    <source>
        <dbReference type="PROSITE-ProRule" id="PRU10038"/>
    </source>
</evidence>
<comment type="caution">
    <text evidence="5">The sequence shown here is derived from an EMBL/GenBank/DDBJ whole genome shotgun (WGS) entry which is preliminary data.</text>
</comment>
<dbReference type="SUPFAM" id="SSF53474">
    <property type="entry name" value="alpha/beta-Hydrolases"/>
    <property type="match status" value="1"/>
</dbReference>
<evidence type="ECO:0000259" key="4">
    <source>
        <dbReference type="Pfam" id="PF07859"/>
    </source>
</evidence>
<gene>
    <name evidence="5" type="ORF">Air01nite_24950</name>
</gene>
<evidence type="ECO:0000313" key="6">
    <source>
        <dbReference type="Proteomes" id="UP000624325"/>
    </source>
</evidence>
<dbReference type="EMBL" id="BONC01000014">
    <property type="protein sequence ID" value="GIF56400.1"/>
    <property type="molecule type" value="Genomic_DNA"/>
</dbReference>
<dbReference type="InterPro" id="IPR033140">
    <property type="entry name" value="Lipase_GDXG_put_SER_AS"/>
</dbReference>
<sequence length="267" mass="28247">MLIDDIVALRAGSRSRAAARRPGPPMHTEDREVGGVPVRVYQPDASPVVVYLHGGGFVICDLETHDPLVRRLAAATGACVVAVDYRRAPEHPFPAAVDDAVAVLTALARDVVPLAVAGDSAGGMLAVLAALRVPTIPLRAQLLMCPNADPTLSSPSATEFGAETLRQWIDMWLPDPALHPSPEVNLLAANLSGLPPTLLVTAENDALRDEGEALAARLTDAGVEVRHWREEGAEHNFPTLRDTSPAAAAAEDRYLAAAAALLRARQQ</sequence>
<protein>
    <submittedName>
        <fullName evidence="5">Lipase/esterase</fullName>
    </submittedName>
</protein>
<feature type="active site" evidence="3">
    <location>
        <position position="120"/>
    </location>
</feature>
<dbReference type="InterPro" id="IPR029058">
    <property type="entry name" value="AB_hydrolase_fold"/>
</dbReference>
<dbReference type="PANTHER" id="PTHR48081">
    <property type="entry name" value="AB HYDROLASE SUPERFAMILY PROTEIN C4A8.06C"/>
    <property type="match status" value="1"/>
</dbReference>
<feature type="domain" description="Alpha/beta hydrolase fold-3" evidence="4">
    <location>
        <begin position="49"/>
        <end position="238"/>
    </location>
</feature>
<dbReference type="RefSeq" id="WP_203702182.1">
    <property type="nucleotide sequence ID" value="NZ_BAAALU010000006.1"/>
</dbReference>
<comment type="similarity">
    <text evidence="1">Belongs to the 'GDXG' lipolytic enzyme family.</text>
</comment>
<dbReference type="InterPro" id="IPR013094">
    <property type="entry name" value="AB_hydrolase_3"/>
</dbReference>
<reference evidence="5 6" key="1">
    <citation type="submission" date="2021-01" db="EMBL/GenBank/DDBJ databases">
        <title>Whole genome shotgun sequence of Asanoa iriomotensis NBRC 100142.</title>
        <authorList>
            <person name="Komaki H."/>
            <person name="Tamura T."/>
        </authorList>
    </citation>
    <scope>NUCLEOTIDE SEQUENCE [LARGE SCALE GENOMIC DNA]</scope>
    <source>
        <strain evidence="5 6">NBRC 100142</strain>
    </source>
</reference>
<accession>A0ABQ4C0V6</accession>
<dbReference type="InterPro" id="IPR050300">
    <property type="entry name" value="GDXG_lipolytic_enzyme"/>
</dbReference>
<dbReference type="InterPro" id="IPR002168">
    <property type="entry name" value="Lipase_GDXG_HIS_AS"/>
</dbReference>